<dbReference type="InterPro" id="IPR011444">
    <property type="entry name" value="DUF1549"/>
</dbReference>
<evidence type="ECO:0000313" key="4">
    <source>
        <dbReference type="EMBL" id="SFH55428.1"/>
    </source>
</evidence>
<keyword evidence="5" id="KW-1185">Reference proteome</keyword>
<dbReference type="Pfam" id="PF07587">
    <property type="entry name" value="PSD1"/>
    <property type="match status" value="1"/>
</dbReference>
<dbReference type="AlphaFoldDB" id="A0A1I3AZ89"/>
<dbReference type="EMBL" id="FOQD01000001">
    <property type="protein sequence ID" value="SFH55428.1"/>
    <property type="molecule type" value="Genomic_DNA"/>
</dbReference>
<keyword evidence="1" id="KW-0732">Signal</keyword>
<dbReference type="STRING" id="1576369.SAMN05421753_101139"/>
<sequence length="559" mass="63525">MLLLSETNRNANACRPMLLGAVAIAALLVVAGQAIAAPPQTEFSTGLSDRVVQFVDQQIAQGWEDNDVKASPVASDAEWVRRVYLDIVGHIPPAAKAEAFIADTSPDKRSKLIDELLSDPDYVRNFTEVWTNTLIGRNTPDRTSRVGMRKFLREGFARNRPWNDIVYDLLTAEGHFEENGAVNFILAQLDGNPNSEEYHVEATAKTARIFLGLQVQCTQCHNHPFNEWKQNQFWEFNSFFRQARRQNHEKYDPASGRMVDDYSELVYRDFTGPVYYENRAGLVQVAYPTYMGTDVDREAVDRREELAKVICRTDPQHQLGRAMVNRMWGHYMGYGFTRPMDDMGPHNPESNPEIVDRLTEEFVARGYDLKQLARWICNTKAYNLTSQFNPKNEVDNPAAGEVPLFSHMYVKTMQAEQLYDSLLIATSADGGGEKLAGGEQERERWLRDFLRIFGGNEEDEPTLFSGSIPQALLMMNGGLVQKAISSEQGSYVKTVLTDPRHKNDMSRVEALYIAALGRTPERAEMTQLQKAMRAERDPVRAYQDLYWALLNSNEFIVNH</sequence>
<reference evidence="5" key="1">
    <citation type="submission" date="2016-10" db="EMBL/GenBank/DDBJ databases">
        <authorList>
            <person name="Varghese N."/>
            <person name="Submissions S."/>
        </authorList>
    </citation>
    <scope>NUCLEOTIDE SEQUENCE [LARGE SCALE GENOMIC DNA]</scope>
    <source>
        <strain evidence="5">DSM 26348</strain>
    </source>
</reference>
<organism evidence="4 5">
    <name type="scientific">Planctomicrobium piriforme</name>
    <dbReference type="NCBI Taxonomy" id="1576369"/>
    <lineage>
        <taxon>Bacteria</taxon>
        <taxon>Pseudomonadati</taxon>
        <taxon>Planctomycetota</taxon>
        <taxon>Planctomycetia</taxon>
        <taxon>Planctomycetales</taxon>
        <taxon>Planctomycetaceae</taxon>
        <taxon>Planctomicrobium</taxon>
    </lineage>
</organism>
<feature type="domain" description="DUF1553" evidence="3">
    <location>
        <begin position="302"/>
        <end position="530"/>
    </location>
</feature>
<dbReference type="OrthoDB" id="289126at2"/>
<dbReference type="InterPro" id="IPR022655">
    <property type="entry name" value="DUF1553"/>
</dbReference>
<gene>
    <name evidence="4" type="ORF">SAMN05421753_101139</name>
</gene>
<dbReference type="PANTHER" id="PTHR35889:SF3">
    <property type="entry name" value="F-BOX DOMAIN-CONTAINING PROTEIN"/>
    <property type="match status" value="1"/>
</dbReference>
<name>A0A1I3AZ89_9PLAN</name>
<evidence type="ECO:0000259" key="3">
    <source>
        <dbReference type="Pfam" id="PF07587"/>
    </source>
</evidence>
<dbReference type="PANTHER" id="PTHR35889">
    <property type="entry name" value="CYCLOINULO-OLIGOSACCHARIDE FRUCTANOTRANSFERASE-RELATED"/>
    <property type="match status" value="1"/>
</dbReference>
<protein>
    <recommendedName>
        <fullName evidence="6">DUF1549 domain-containing protein</fullName>
    </recommendedName>
</protein>
<dbReference type="Pfam" id="PF07583">
    <property type="entry name" value="PSCyt2"/>
    <property type="match status" value="1"/>
</dbReference>
<evidence type="ECO:0000313" key="5">
    <source>
        <dbReference type="Proteomes" id="UP000199518"/>
    </source>
</evidence>
<evidence type="ECO:0008006" key="6">
    <source>
        <dbReference type="Google" id="ProtNLM"/>
    </source>
</evidence>
<accession>A0A1I3AZ89</accession>
<feature type="chain" id="PRO_5011756203" description="DUF1549 domain-containing protein" evidence="1">
    <location>
        <begin position="37"/>
        <end position="559"/>
    </location>
</feature>
<feature type="domain" description="DUF1549" evidence="2">
    <location>
        <begin position="55"/>
        <end position="244"/>
    </location>
</feature>
<dbReference type="Proteomes" id="UP000199518">
    <property type="component" value="Unassembled WGS sequence"/>
</dbReference>
<evidence type="ECO:0000256" key="1">
    <source>
        <dbReference type="SAM" id="SignalP"/>
    </source>
</evidence>
<proteinExistence type="predicted"/>
<feature type="signal peptide" evidence="1">
    <location>
        <begin position="1"/>
        <end position="36"/>
    </location>
</feature>
<evidence type="ECO:0000259" key="2">
    <source>
        <dbReference type="Pfam" id="PF07583"/>
    </source>
</evidence>